<dbReference type="InterPro" id="IPR029063">
    <property type="entry name" value="SAM-dependent_MTases_sf"/>
</dbReference>
<reference evidence="2 3" key="1">
    <citation type="submission" date="2018-06" db="EMBL/GenBank/DDBJ databases">
        <title>Paenibacillus imtechensis sp. nov.</title>
        <authorList>
            <person name="Pinnaka A.K."/>
            <person name="Singh H."/>
            <person name="Kaur M."/>
        </authorList>
    </citation>
    <scope>NUCLEOTIDE SEQUENCE [LARGE SCALE GENOMIC DNA]</scope>
    <source>
        <strain evidence="2 3">SMB1</strain>
    </source>
</reference>
<dbReference type="PANTHER" id="PTHR43591:SF24">
    <property type="entry name" value="2-METHOXY-6-POLYPRENYL-1,4-BENZOQUINOL METHYLASE, MITOCHONDRIAL"/>
    <property type="match status" value="1"/>
</dbReference>
<keyword evidence="3" id="KW-1185">Reference proteome</keyword>
<feature type="domain" description="Methyltransferase type 11" evidence="1">
    <location>
        <begin position="434"/>
        <end position="546"/>
    </location>
</feature>
<keyword evidence="2" id="KW-0808">Transferase</keyword>
<dbReference type="Pfam" id="PF08241">
    <property type="entry name" value="Methyltransf_11"/>
    <property type="match status" value="1"/>
</dbReference>
<comment type="caution">
    <text evidence="2">The sequence shown here is derived from an EMBL/GenBank/DDBJ whole genome shotgun (WGS) entry which is preliminary data.</text>
</comment>
<keyword evidence="2" id="KW-0489">Methyltransferase</keyword>
<proteinExistence type="predicted"/>
<evidence type="ECO:0000313" key="2">
    <source>
        <dbReference type="EMBL" id="PZD94534.1"/>
    </source>
</evidence>
<sequence length="688" mass="78712">MSKDYIAAIHAYKAGAQVNYNEYPALGYLAEAEIKLVNAERFVSFKELENSNPTLDYVERTLRRLSELSCSYWLRDLVAEVLVWSEAAKGGTVARRTEWLKAGFNLFVHNIGSAQIFTSHYSPLDAFGTVVRELIHTHGLIGQFLRGEVELSESRSVLKLVHSGLLTRDELADVLTVLNDCILTGVSPELWEANRAEVKAVVGQLVHEQDDRAADLMDRYRALRKSSIHKGEAFDQRFSELCEGHEGLQASLQRIEGRTVWFVESALGDFSLEEFLKIFSCVLNQPDAAKHIVFEPLMNMLYYEHQGTKKINLYKKRIIEKYLSGMTFEAVNAGTIAQGKHVELKITREDGLSDTCFVTFAFNPVAEKLIDFCVAAENSDVLYERAILMLYDYFGLRRDEFDRFHNEEKYISHMNGSSDFKRVMIDYIVGGTVLDVGPGGGVMLDLVEELYPYEQIWGIDLSENVIDILNKRRVVENRKWNVKKGNALHLEEYFRKGEVDTVLFSSVLHELYSYVPYEGKRFNRETVKAALRSAYSILPRGGRIIIRDGIMTEPEDQVRVIEFLDRAGQEMLDSYCRDFHGRAVSYERVGDRTVKMKVNDAMEFLYTYTWGEESYVHEVQEQFGYFTPAQYAEVIRETLGETAQIIELRHFLQDGYTEALRSKVRFMDEAGNETALPDSTCLIVIEKG</sequence>
<dbReference type="Gene3D" id="3.40.50.150">
    <property type="entry name" value="Vaccinia Virus protein VP39"/>
    <property type="match status" value="1"/>
</dbReference>
<accession>A0A2W1LJ24</accession>
<dbReference type="OrthoDB" id="5106431at2"/>
<gene>
    <name evidence="2" type="ORF">DNH61_17620</name>
</gene>
<dbReference type="GO" id="GO:0032259">
    <property type="term" value="P:methylation"/>
    <property type="evidence" value="ECO:0007669"/>
    <property type="project" value="UniProtKB-KW"/>
</dbReference>
<dbReference type="Proteomes" id="UP000249522">
    <property type="component" value="Unassembled WGS sequence"/>
</dbReference>
<dbReference type="SUPFAM" id="SSF53335">
    <property type="entry name" value="S-adenosyl-L-methionine-dependent methyltransferases"/>
    <property type="match status" value="1"/>
</dbReference>
<evidence type="ECO:0000259" key="1">
    <source>
        <dbReference type="Pfam" id="PF08241"/>
    </source>
</evidence>
<dbReference type="InterPro" id="IPR013216">
    <property type="entry name" value="Methyltransf_11"/>
</dbReference>
<organism evidence="2 3">
    <name type="scientific">Paenibacillus sambharensis</name>
    <dbReference type="NCBI Taxonomy" id="1803190"/>
    <lineage>
        <taxon>Bacteria</taxon>
        <taxon>Bacillati</taxon>
        <taxon>Bacillota</taxon>
        <taxon>Bacilli</taxon>
        <taxon>Bacillales</taxon>
        <taxon>Paenibacillaceae</taxon>
        <taxon>Paenibacillus</taxon>
    </lineage>
</organism>
<name>A0A2W1LJ24_9BACL</name>
<evidence type="ECO:0000313" key="3">
    <source>
        <dbReference type="Proteomes" id="UP000249522"/>
    </source>
</evidence>
<dbReference type="GO" id="GO:0008757">
    <property type="term" value="F:S-adenosylmethionine-dependent methyltransferase activity"/>
    <property type="evidence" value="ECO:0007669"/>
    <property type="project" value="InterPro"/>
</dbReference>
<dbReference type="RefSeq" id="WP_111148004.1">
    <property type="nucleotide sequence ID" value="NZ_QKRB01000052.1"/>
</dbReference>
<dbReference type="EMBL" id="QKRB01000052">
    <property type="protein sequence ID" value="PZD94534.1"/>
    <property type="molecule type" value="Genomic_DNA"/>
</dbReference>
<dbReference type="CDD" id="cd02440">
    <property type="entry name" value="AdoMet_MTases"/>
    <property type="match status" value="1"/>
</dbReference>
<protein>
    <submittedName>
        <fullName evidence="2">Class I SAM-dependent methyltransferase</fullName>
    </submittedName>
</protein>
<dbReference type="PANTHER" id="PTHR43591">
    <property type="entry name" value="METHYLTRANSFERASE"/>
    <property type="match status" value="1"/>
</dbReference>
<dbReference type="NCBIfam" id="NF005379">
    <property type="entry name" value="PRK06922.1"/>
    <property type="match status" value="1"/>
</dbReference>
<dbReference type="AlphaFoldDB" id="A0A2W1LJ24"/>